<gene>
    <name evidence="1" type="ORF">ERS852420_01933</name>
</gene>
<dbReference type="EMBL" id="CYXV01000007">
    <property type="protein sequence ID" value="CUM98039.1"/>
    <property type="molecule type" value="Genomic_DNA"/>
</dbReference>
<evidence type="ECO:0000313" key="2">
    <source>
        <dbReference type="Proteomes" id="UP000095495"/>
    </source>
</evidence>
<dbReference type="AlphaFoldDB" id="A0A173T7J4"/>
<name>A0A173T7J4_9FIRM</name>
<proteinExistence type="predicted"/>
<evidence type="ECO:0000313" key="1">
    <source>
        <dbReference type="EMBL" id="CUM98039.1"/>
    </source>
</evidence>
<dbReference type="Proteomes" id="UP000095495">
    <property type="component" value="Unassembled WGS sequence"/>
</dbReference>
<sequence length="46" mass="5533">MYRKIMDYLKEWKHSEHRKPLIPWGYPVCFKSVCVSSKENAALQAY</sequence>
<reference evidence="1 2" key="1">
    <citation type="submission" date="2015-09" db="EMBL/GenBank/DDBJ databases">
        <authorList>
            <consortium name="Pathogen Informatics"/>
        </authorList>
    </citation>
    <scope>NUCLEOTIDE SEQUENCE [LARGE SCALE GENOMIC DNA]</scope>
    <source>
        <strain evidence="1 2">2789STDY5608863</strain>
    </source>
</reference>
<accession>A0A173T7J4</accession>
<organism evidence="1 2">
    <name type="scientific">Roseburia faecis</name>
    <dbReference type="NCBI Taxonomy" id="301302"/>
    <lineage>
        <taxon>Bacteria</taxon>
        <taxon>Bacillati</taxon>
        <taxon>Bacillota</taxon>
        <taxon>Clostridia</taxon>
        <taxon>Lachnospirales</taxon>
        <taxon>Lachnospiraceae</taxon>
        <taxon>Roseburia</taxon>
    </lineage>
</organism>
<protein>
    <submittedName>
        <fullName evidence="1">Uncharacterized protein</fullName>
    </submittedName>
</protein>